<dbReference type="InterPro" id="IPR037673">
    <property type="entry name" value="MSC/AndL"/>
</dbReference>
<proteinExistence type="predicted"/>
<sequence length="146" mass="16693">MCYNLNMFRKASKDAWAVVKRSNMLMLAIGLLLGAAFNEVVKSLANDVIMPPIAQLARVKDVEQWKWGSVLIGKFLSALIAFIIVSFIIYVLLMVVFLIKAKVDFKKLLKLKKEEEEVVPEPTTQELILLELQKLNETIKEQKEQE</sequence>
<comment type="subcellular location">
    <subcellularLocation>
        <location evidence="1">Membrane</location>
        <topology evidence="1">Multi-pass membrane protein</topology>
    </subcellularLocation>
</comment>
<reference evidence="6" key="4">
    <citation type="submission" date="2024-06" db="EMBL/GenBank/DDBJ databases">
        <authorList>
            <consortium name="Mycoplasma californicum genome sequencing consortium"/>
            <person name="Hata E."/>
            <person name="Tanaka K."/>
            <person name="Tamamura Y."/>
        </authorList>
    </citation>
    <scope>NUCLEOTIDE SEQUENCE</scope>
    <source>
        <strain evidence="6">HAZ160_1</strain>
    </source>
</reference>
<dbReference type="GO" id="GO:0008381">
    <property type="term" value="F:mechanosensitive monoatomic ion channel activity"/>
    <property type="evidence" value="ECO:0007669"/>
    <property type="project" value="TreeGrafter"/>
</dbReference>
<evidence type="ECO:0000313" key="6">
    <source>
        <dbReference type="EMBL" id="BAP01218.1"/>
    </source>
</evidence>
<feature type="transmembrane region" description="Helical" evidence="5">
    <location>
        <begin position="75"/>
        <end position="99"/>
    </location>
</feature>
<dbReference type="PANTHER" id="PTHR30266:SF2">
    <property type="entry name" value="LARGE-CONDUCTANCE MECHANOSENSITIVE CHANNEL"/>
    <property type="match status" value="1"/>
</dbReference>
<dbReference type="Pfam" id="PF01741">
    <property type="entry name" value="MscL"/>
    <property type="match status" value="1"/>
</dbReference>
<dbReference type="KEGG" id="mcm:MCAL160_0821"/>
<evidence type="ECO:0000256" key="2">
    <source>
        <dbReference type="ARBA" id="ARBA00022692"/>
    </source>
</evidence>
<keyword evidence="4 5" id="KW-0472">Membrane</keyword>
<evidence type="ECO:0000256" key="3">
    <source>
        <dbReference type="ARBA" id="ARBA00022989"/>
    </source>
</evidence>
<gene>
    <name evidence="6" type="primary">mscL</name>
    <name evidence="6" type="ORF">MCAL160_0821</name>
</gene>
<name>A0AAT9F8J3_9BACT</name>
<protein>
    <submittedName>
        <fullName evidence="6">Mechanosensitive ion channel protein MscL</fullName>
    </submittedName>
</protein>
<dbReference type="InterPro" id="IPR036019">
    <property type="entry name" value="MscL_channel"/>
</dbReference>
<evidence type="ECO:0000256" key="1">
    <source>
        <dbReference type="ARBA" id="ARBA00004141"/>
    </source>
</evidence>
<dbReference type="AlphaFoldDB" id="A0AAT9F8J3"/>
<dbReference type="GO" id="GO:0016020">
    <property type="term" value="C:membrane"/>
    <property type="evidence" value="ECO:0007669"/>
    <property type="project" value="UniProtKB-SubCell"/>
</dbReference>
<dbReference type="PANTHER" id="PTHR30266">
    <property type="entry name" value="MECHANOSENSITIVE CHANNEL MSCL"/>
    <property type="match status" value="1"/>
</dbReference>
<reference evidence="6" key="1">
    <citation type="journal article" date="2014" name="Appl. Environ. Microbiol.">
        <title>Molecular Epidemiology of Cases of Mycoplasma californicum Infection in Japan.</title>
        <authorList>
            <person name="Hata E."/>
            <person name="Suzuki K."/>
            <person name="Hanyu H."/>
            <person name="Itoh M."/>
            <person name="Higuchi H."/>
            <person name="Kobayashi H."/>
        </authorList>
    </citation>
    <scope>NUCLEOTIDE SEQUENCE</scope>
    <source>
        <strain evidence="6">HAZ160_1</strain>
    </source>
</reference>
<evidence type="ECO:0000256" key="5">
    <source>
        <dbReference type="SAM" id="Phobius"/>
    </source>
</evidence>
<dbReference type="EMBL" id="AP013353">
    <property type="protein sequence ID" value="BAP01218.1"/>
    <property type="molecule type" value="Genomic_DNA"/>
</dbReference>
<dbReference type="Gene3D" id="1.10.1200.120">
    <property type="entry name" value="Large-conductance mechanosensitive channel, MscL, domain 1"/>
    <property type="match status" value="1"/>
</dbReference>
<organism evidence="6">
    <name type="scientific">Mycoplasmopsis californica HAZ160_1</name>
    <dbReference type="NCBI Taxonomy" id="1397850"/>
    <lineage>
        <taxon>Bacteria</taxon>
        <taxon>Bacillati</taxon>
        <taxon>Mycoplasmatota</taxon>
        <taxon>Mycoplasmoidales</taxon>
        <taxon>Metamycoplasmataceae</taxon>
        <taxon>Mycoplasmopsis</taxon>
    </lineage>
</organism>
<reference evidence="6" key="2">
    <citation type="journal article" date="2014" name="Genome Announc.">
        <title>Complete Genome Sequence of Mycoplasma californicum Strain HAZ160_1 from Bovine Mastitic Milk in Japan.</title>
        <authorList>
            <person name="Hata E."/>
            <person name="Murakami K."/>
        </authorList>
    </citation>
    <scope>NUCLEOTIDE SEQUENCE</scope>
    <source>
        <strain evidence="6">HAZ160_1</strain>
    </source>
</reference>
<dbReference type="SUPFAM" id="SSF81330">
    <property type="entry name" value="Gated mechanosensitive channel"/>
    <property type="match status" value="1"/>
</dbReference>
<keyword evidence="3 5" id="KW-1133">Transmembrane helix</keyword>
<reference evidence="6" key="3">
    <citation type="journal article" date="2019" name="Vet. Microbiol.">
        <title>Mutations associated with change of susceptibility to lincosamides and/or macrolides in field and laboratory-derived Mycoplasma californicum strains in Japan, and development of a rapid detection method for these mutations.</title>
        <authorList>
            <person name="Hata E."/>
            <person name="Nagai K."/>
            <person name="Murakami K."/>
        </authorList>
    </citation>
    <scope>NUCLEOTIDE SEQUENCE</scope>
    <source>
        <strain evidence="6">HAZ160_1</strain>
    </source>
</reference>
<keyword evidence="2 5" id="KW-0812">Transmembrane</keyword>
<evidence type="ECO:0000256" key="4">
    <source>
        <dbReference type="ARBA" id="ARBA00023136"/>
    </source>
</evidence>
<accession>A0AAT9F8J3</accession>